<dbReference type="Proteomes" id="UP001396334">
    <property type="component" value="Unassembled WGS sequence"/>
</dbReference>
<protein>
    <recommendedName>
        <fullName evidence="6">Reticulon-like protein</fullName>
    </recommendedName>
</protein>
<sequence>MPIFESSSDSDNEGIPQLKLFGRHRPMDAILGGGKVADVLLWRDPKVSAALLLGVTAIWFLFEVVEYNLVTLLCHISITTMLVIFIWCISADYFGWNRPNIPELLSNETAFYEVVSVFHWRFNKFLKIFLHIAGGNDPVNFFLVIISLYITSVIGSYFDFVNLLFLGFVSLGTLPYLYSRYENEVDYHAGRMSRKVSKMYKRFDSRVLNKIPRGPVKEKKHLGTYREKRENNMVRELKVVTDMDSGSVLLVLWAALVTLSSILAMIFSCADGVSKEKTTSSVDTSVYGGAGCTTGCGGAGCGAACGG</sequence>
<feature type="transmembrane region" description="Helical" evidence="6">
    <location>
        <begin position="72"/>
        <end position="96"/>
    </location>
</feature>
<evidence type="ECO:0000313" key="8">
    <source>
        <dbReference type="EMBL" id="KAK9045310.1"/>
    </source>
</evidence>
<comment type="caution">
    <text evidence="8">The sequence shown here is derived from an EMBL/GenBank/DDBJ whole genome shotgun (WGS) entry which is preliminary data.</text>
</comment>
<feature type="transmembrane region" description="Helical" evidence="6">
    <location>
        <begin position="128"/>
        <end position="150"/>
    </location>
</feature>
<dbReference type="Pfam" id="PF02453">
    <property type="entry name" value="Reticulon"/>
    <property type="match status" value="1"/>
</dbReference>
<evidence type="ECO:0000256" key="1">
    <source>
        <dbReference type="ARBA" id="ARBA00004477"/>
    </source>
</evidence>
<evidence type="ECO:0000256" key="5">
    <source>
        <dbReference type="ARBA" id="ARBA00023136"/>
    </source>
</evidence>
<name>A0ABR2U6K3_9ROSI</name>
<dbReference type="PANTHER" id="PTHR10994">
    <property type="entry name" value="RETICULON"/>
    <property type="match status" value="1"/>
</dbReference>
<evidence type="ECO:0000256" key="2">
    <source>
        <dbReference type="ARBA" id="ARBA00022692"/>
    </source>
</evidence>
<comment type="subcellular location">
    <subcellularLocation>
        <location evidence="1 6">Endoplasmic reticulum membrane</location>
        <topology evidence="1 6">Multi-pass membrane protein</topology>
    </subcellularLocation>
</comment>
<evidence type="ECO:0000259" key="7">
    <source>
        <dbReference type="PROSITE" id="PS50845"/>
    </source>
</evidence>
<feature type="domain" description="Reticulon" evidence="7">
    <location>
        <begin position="36"/>
        <end position="230"/>
    </location>
</feature>
<feature type="transmembrane region" description="Helical" evidence="6">
    <location>
        <begin position="47"/>
        <end position="65"/>
    </location>
</feature>
<keyword evidence="4 6" id="KW-1133">Transmembrane helix</keyword>
<keyword evidence="3 6" id="KW-0256">Endoplasmic reticulum</keyword>
<dbReference type="InterPro" id="IPR003388">
    <property type="entry name" value="Reticulon"/>
</dbReference>
<keyword evidence="2 6" id="KW-0812">Transmembrane</keyword>
<accession>A0ABR2U6K3</accession>
<evidence type="ECO:0000256" key="6">
    <source>
        <dbReference type="RuleBase" id="RU363132"/>
    </source>
</evidence>
<reference evidence="8 9" key="1">
    <citation type="journal article" date="2024" name="G3 (Bethesda)">
        <title>Genome assembly of Hibiscus sabdariffa L. provides insights into metabolisms of medicinal natural products.</title>
        <authorList>
            <person name="Kim T."/>
        </authorList>
    </citation>
    <scope>NUCLEOTIDE SEQUENCE [LARGE SCALE GENOMIC DNA]</scope>
    <source>
        <strain evidence="8">TK-2024</strain>
        <tissue evidence="8">Old leaves</tissue>
    </source>
</reference>
<dbReference type="PROSITE" id="PS50845">
    <property type="entry name" value="RETICULON"/>
    <property type="match status" value="1"/>
</dbReference>
<evidence type="ECO:0000256" key="4">
    <source>
        <dbReference type="ARBA" id="ARBA00022989"/>
    </source>
</evidence>
<dbReference type="PANTHER" id="PTHR10994:SF85">
    <property type="entry name" value="RETICULON-LIKE PROTEIN B9"/>
    <property type="match status" value="1"/>
</dbReference>
<dbReference type="InterPro" id="IPR045064">
    <property type="entry name" value="Reticulon-like"/>
</dbReference>
<dbReference type="EMBL" id="JBBPBN010000002">
    <property type="protein sequence ID" value="KAK9045310.1"/>
    <property type="molecule type" value="Genomic_DNA"/>
</dbReference>
<evidence type="ECO:0000313" key="9">
    <source>
        <dbReference type="Proteomes" id="UP001396334"/>
    </source>
</evidence>
<comment type="caution">
    <text evidence="6">Lacks conserved residue(s) required for the propagation of feature annotation.</text>
</comment>
<feature type="transmembrane region" description="Helical" evidence="6">
    <location>
        <begin position="247"/>
        <end position="267"/>
    </location>
</feature>
<proteinExistence type="predicted"/>
<organism evidence="8 9">
    <name type="scientific">Hibiscus sabdariffa</name>
    <name type="common">roselle</name>
    <dbReference type="NCBI Taxonomy" id="183260"/>
    <lineage>
        <taxon>Eukaryota</taxon>
        <taxon>Viridiplantae</taxon>
        <taxon>Streptophyta</taxon>
        <taxon>Embryophyta</taxon>
        <taxon>Tracheophyta</taxon>
        <taxon>Spermatophyta</taxon>
        <taxon>Magnoliopsida</taxon>
        <taxon>eudicotyledons</taxon>
        <taxon>Gunneridae</taxon>
        <taxon>Pentapetalae</taxon>
        <taxon>rosids</taxon>
        <taxon>malvids</taxon>
        <taxon>Malvales</taxon>
        <taxon>Malvaceae</taxon>
        <taxon>Malvoideae</taxon>
        <taxon>Hibiscus</taxon>
    </lineage>
</organism>
<gene>
    <name evidence="8" type="ORF">V6N11_059196</name>
</gene>
<evidence type="ECO:0000256" key="3">
    <source>
        <dbReference type="ARBA" id="ARBA00022824"/>
    </source>
</evidence>
<keyword evidence="9" id="KW-1185">Reference proteome</keyword>
<keyword evidence="5 6" id="KW-0472">Membrane</keyword>
<feature type="transmembrane region" description="Helical" evidence="6">
    <location>
        <begin position="157"/>
        <end position="178"/>
    </location>
</feature>